<name>A0ABR4CYR2_9HELO</name>
<protein>
    <recommendedName>
        <fullName evidence="3">Polyketide synthase-like phosphopantetheine-binding domain-containing protein</fullName>
    </recommendedName>
</protein>
<keyword evidence="1" id="KW-0596">Phosphopantetheine</keyword>
<dbReference type="SUPFAM" id="SSF47336">
    <property type="entry name" value="ACP-like"/>
    <property type="match status" value="1"/>
</dbReference>
<keyword evidence="5" id="KW-1185">Reference proteome</keyword>
<dbReference type="Pfam" id="PF23562">
    <property type="entry name" value="AMP-binding_C_3"/>
    <property type="match status" value="1"/>
</dbReference>
<evidence type="ECO:0000313" key="4">
    <source>
        <dbReference type="EMBL" id="KAL2075063.1"/>
    </source>
</evidence>
<comment type="caution">
    <text evidence="4">The sequence shown here is derived from an EMBL/GenBank/DDBJ whole genome shotgun (WGS) entry which is preliminary data.</text>
</comment>
<evidence type="ECO:0000313" key="5">
    <source>
        <dbReference type="Proteomes" id="UP001595075"/>
    </source>
</evidence>
<dbReference type="InterPro" id="IPR036736">
    <property type="entry name" value="ACP-like_sf"/>
</dbReference>
<dbReference type="InterPro" id="IPR006162">
    <property type="entry name" value="Ppantetheine_attach_site"/>
</dbReference>
<dbReference type="PANTHER" id="PTHR43439:SF2">
    <property type="entry name" value="ENZYME, PUTATIVE (JCVI)-RELATED"/>
    <property type="match status" value="1"/>
</dbReference>
<dbReference type="InterPro" id="IPR051414">
    <property type="entry name" value="Adenylate-forming_Reductase"/>
</dbReference>
<evidence type="ECO:0000256" key="1">
    <source>
        <dbReference type="ARBA" id="ARBA00022450"/>
    </source>
</evidence>
<dbReference type="InterPro" id="IPR000873">
    <property type="entry name" value="AMP-dep_synth/lig_dom"/>
</dbReference>
<dbReference type="Pfam" id="PF00550">
    <property type="entry name" value="PP-binding"/>
    <property type="match status" value="1"/>
</dbReference>
<dbReference type="Gene3D" id="1.10.1200.10">
    <property type="entry name" value="ACP-like"/>
    <property type="match status" value="1"/>
</dbReference>
<dbReference type="Pfam" id="PF07993">
    <property type="entry name" value="NAD_binding_4"/>
    <property type="match status" value="1"/>
</dbReference>
<reference evidence="4 5" key="1">
    <citation type="journal article" date="2024" name="Commun. Biol.">
        <title>Comparative genomic analysis of thermophilic fungi reveals convergent evolutionary adaptations and gene losses.</title>
        <authorList>
            <person name="Steindorff A.S."/>
            <person name="Aguilar-Pontes M.V."/>
            <person name="Robinson A.J."/>
            <person name="Andreopoulos B."/>
            <person name="LaButti K."/>
            <person name="Kuo A."/>
            <person name="Mondo S."/>
            <person name="Riley R."/>
            <person name="Otillar R."/>
            <person name="Haridas S."/>
            <person name="Lipzen A."/>
            <person name="Grimwood J."/>
            <person name="Schmutz J."/>
            <person name="Clum A."/>
            <person name="Reid I.D."/>
            <person name="Moisan M.C."/>
            <person name="Butler G."/>
            <person name="Nguyen T.T.M."/>
            <person name="Dewar K."/>
            <person name="Conant G."/>
            <person name="Drula E."/>
            <person name="Henrissat B."/>
            <person name="Hansel C."/>
            <person name="Singer S."/>
            <person name="Hutchinson M.I."/>
            <person name="de Vries R.P."/>
            <person name="Natvig D.O."/>
            <person name="Powell A.J."/>
            <person name="Tsang A."/>
            <person name="Grigoriev I.V."/>
        </authorList>
    </citation>
    <scope>NUCLEOTIDE SEQUENCE [LARGE SCALE GENOMIC DNA]</scope>
    <source>
        <strain evidence="4 5">CBS 494.80</strain>
    </source>
</reference>
<dbReference type="InterPro" id="IPR042099">
    <property type="entry name" value="ANL_N_sf"/>
</dbReference>
<organism evidence="4 5">
    <name type="scientific">Oculimacula yallundae</name>
    <dbReference type="NCBI Taxonomy" id="86028"/>
    <lineage>
        <taxon>Eukaryota</taxon>
        <taxon>Fungi</taxon>
        <taxon>Dikarya</taxon>
        <taxon>Ascomycota</taxon>
        <taxon>Pezizomycotina</taxon>
        <taxon>Leotiomycetes</taxon>
        <taxon>Helotiales</taxon>
        <taxon>Ploettnerulaceae</taxon>
        <taxon>Oculimacula</taxon>
    </lineage>
</organism>
<accession>A0ABR4CYR2</accession>
<feature type="domain" description="Polyketide synthase-like phosphopantetheine-binding" evidence="3">
    <location>
        <begin position="547"/>
        <end position="627"/>
    </location>
</feature>
<sequence length="1048" mass="115855">MRSLAAVVDTLAAEVPNSIWAKIALSIDDGADPIWQDVTWKQLAHAVDSMAHWIHQNLGPAMGSKIIAYTGVADIRYYITILASIKTGHKLLLPSPRNSQDGQLSLLEATKCSQWMHTAEMQEQVIALKTAHGDLATFQVPELSTMMDCSSQNTFAYPDCSDRLDLTEILLILHSSGTTGLPKPIPISVGAIAVLDRIVEMPVPEGRRSVHTELLAPTAMVSCMPAFHVMGIGMLARSIYHRGILVTLPSGSLVTAELIISAIEKTKPSSIICPPSILEDICLLPNGIQALSSLDYVFYGGAPLARGSGDKISSVVTLQSCIGSTETLHAPCYLPLDRDDWDCFEWNEVSGAVMEEKGDGLFELVIEQRPDRSYQPVFYNFPDLPEWRTKDLFRRHPTKDGLWRYAGRLDDLLVLSNGEKFMPGSFERHVESHHWINGALMIGTGRFQTSLIIEPRAEQVDMDPEAFLEETWPWVEHANALCPGYARVWRSMVVVAASTKPFARSAKGSVRRRATVDLYAVEVDQMYKQSEAIADSEELVDGYSVDFDTLANIIGRLVRSKMPGSRQIDNNANFFSSGLDSLMILQLSTKINQSFRPKLPHSIACSPAFIYRFPSVSRLTRALIDQFSHGHHLATEDNLLSSREERMSAMIHKHTANLPRRQEVIPILHLRAKSVLVTGTTGALGSYLLHHFVSDPRVDRVFCLNRDIDAASKQKKSFLGRGLDPSGIDSKAQFFTGNFERERFDLSPKDYLSLQESVDTIVLNAWPVDFNHDLEYFEAGPIGGTRRWVDFATSARYNPRIFFLSSIASVGNWPAVRRGIDDAVTLVPEVFDTDNSLPSKNGYGESKHVASAILSSACVTSGVKATIVRTGQLGGPQVGTGVWNKSEWFPSLIATSKSLGKIPSSFGDWDLLDWVPIDAAAKSISELALACHDGSPALDCVNLVNPQHADWKILVNGICGFYQEQGCNITPIPFSDWVDELKQLEVTPENVERHPGLKLTEFYNGLSKSGRSFSYATGHITELSQTIAQLPAISQELISAWLRAWDFS</sequence>
<dbReference type="EMBL" id="JAZHXI010000001">
    <property type="protein sequence ID" value="KAL2075063.1"/>
    <property type="molecule type" value="Genomic_DNA"/>
</dbReference>
<dbReference type="InterPro" id="IPR020806">
    <property type="entry name" value="PKS_PP-bd"/>
</dbReference>
<dbReference type="PANTHER" id="PTHR43439">
    <property type="entry name" value="PHENYLACETATE-COENZYME A LIGASE"/>
    <property type="match status" value="1"/>
</dbReference>
<dbReference type="PROSITE" id="PS00455">
    <property type="entry name" value="AMP_BINDING"/>
    <property type="match status" value="1"/>
</dbReference>
<evidence type="ECO:0000256" key="2">
    <source>
        <dbReference type="ARBA" id="ARBA00022553"/>
    </source>
</evidence>
<dbReference type="InterPro" id="IPR013120">
    <property type="entry name" value="FAR_NAD-bd"/>
</dbReference>
<dbReference type="InterPro" id="IPR036291">
    <property type="entry name" value="NAD(P)-bd_dom_sf"/>
</dbReference>
<dbReference type="Gene3D" id="3.40.50.720">
    <property type="entry name" value="NAD(P)-binding Rossmann-like Domain"/>
    <property type="match status" value="1"/>
</dbReference>
<dbReference type="InterPro" id="IPR009081">
    <property type="entry name" value="PP-bd_ACP"/>
</dbReference>
<dbReference type="SMART" id="SM00823">
    <property type="entry name" value="PKS_PP"/>
    <property type="match status" value="1"/>
</dbReference>
<dbReference type="SUPFAM" id="SSF51735">
    <property type="entry name" value="NAD(P)-binding Rossmann-fold domains"/>
    <property type="match status" value="1"/>
</dbReference>
<dbReference type="Proteomes" id="UP001595075">
    <property type="component" value="Unassembled WGS sequence"/>
</dbReference>
<proteinExistence type="predicted"/>
<dbReference type="InterPro" id="IPR020845">
    <property type="entry name" value="AMP-binding_CS"/>
</dbReference>
<dbReference type="Pfam" id="PF00501">
    <property type="entry name" value="AMP-binding"/>
    <property type="match status" value="1"/>
</dbReference>
<dbReference type="PROSITE" id="PS00012">
    <property type="entry name" value="PHOSPHOPANTETHEINE"/>
    <property type="match status" value="1"/>
</dbReference>
<evidence type="ECO:0000259" key="3">
    <source>
        <dbReference type="SMART" id="SM00823"/>
    </source>
</evidence>
<keyword evidence="2" id="KW-0597">Phosphoprotein</keyword>
<dbReference type="Gene3D" id="3.40.50.12780">
    <property type="entry name" value="N-terminal domain of ligase-like"/>
    <property type="match status" value="1"/>
</dbReference>
<dbReference type="SUPFAM" id="SSF56801">
    <property type="entry name" value="Acetyl-CoA synthetase-like"/>
    <property type="match status" value="1"/>
</dbReference>
<gene>
    <name evidence="4" type="ORF">VTL71DRAFT_5</name>
</gene>